<evidence type="ECO:0000259" key="9">
    <source>
        <dbReference type="PROSITE" id="PS00715"/>
    </source>
</evidence>
<keyword evidence="2 6" id="KW-0805">Transcription regulation</keyword>
<feature type="compositionally biased region" description="Acidic residues" evidence="8">
    <location>
        <begin position="182"/>
        <end position="222"/>
    </location>
</feature>
<dbReference type="Pfam" id="PF04539">
    <property type="entry name" value="Sigma70_r3"/>
    <property type="match status" value="1"/>
</dbReference>
<dbReference type="PANTHER" id="PTHR30603">
    <property type="entry name" value="RNA POLYMERASE SIGMA FACTOR RPO"/>
    <property type="match status" value="1"/>
</dbReference>
<dbReference type="NCBIfam" id="TIGR02937">
    <property type="entry name" value="sigma70-ECF"/>
    <property type="match status" value="1"/>
</dbReference>
<comment type="subcellular location">
    <subcellularLocation>
        <location evidence="6">Cytoplasm</location>
    </subcellularLocation>
</comment>
<dbReference type="HAMAP" id="MF_00963">
    <property type="entry name" value="Sigma70_RpoD_SigA"/>
    <property type="match status" value="1"/>
</dbReference>
<dbReference type="Pfam" id="PF04545">
    <property type="entry name" value="Sigma70_r4"/>
    <property type="match status" value="1"/>
</dbReference>
<dbReference type="Gene3D" id="1.10.601.10">
    <property type="entry name" value="RNA Polymerase Primary Sigma Factor"/>
    <property type="match status" value="1"/>
</dbReference>
<dbReference type="InterPro" id="IPR042189">
    <property type="entry name" value="RNA_pol_sigma_70_r1_1_sf"/>
</dbReference>
<dbReference type="PRINTS" id="PR00046">
    <property type="entry name" value="SIGMA70FCT"/>
</dbReference>
<feature type="region of interest" description="Sigma-70 factor domain-2" evidence="6">
    <location>
        <begin position="389"/>
        <end position="459"/>
    </location>
</feature>
<feature type="region of interest" description="Disordered" evidence="8">
    <location>
        <begin position="181"/>
        <end position="223"/>
    </location>
</feature>
<dbReference type="InterPro" id="IPR007127">
    <property type="entry name" value="RNA_pol_sigma_70_r1_1"/>
</dbReference>
<evidence type="ECO:0000313" key="12">
    <source>
        <dbReference type="Proteomes" id="UP000274211"/>
    </source>
</evidence>
<evidence type="ECO:0000256" key="2">
    <source>
        <dbReference type="ARBA" id="ARBA00023015"/>
    </source>
</evidence>
<dbReference type="Pfam" id="PF03979">
    <property type="entry name" value="Sigma70_r1_1"/>
    <property type="match status" value="1"/>
</dbReference>
<keyword evidence="3 6" id="KW-0731">Sigma factor</keyword>
<evidence type="ECO:0000256" key="6">
    <source>
        <dbReference type="HAMAP-Rule" id="MF_00963"/>
    </source>
</evidence>
<accession>A0ABX9VXX9</accession>
<dbReference type="InterPro" id="IPR007627">
    <property type="entry name" value="RNA_pol_sigma70_r2"/>
</dbReference>
<dbReference type="InterPro" id="IPR028630">
    <property type="entry name" value="Sigma70_RpoD"/>
</dbReference>
<dbReference type="InterPro" id="IPR036388">
    <property type="entry name" value="WH-like_DNA-bd_sf"/>
</dbReference>
<reference evidence="11 12" key="1">
    <citation type="journal article" date="2019" name="J. Oral Microbiol.">
        <title>Role of OmpA1 and OmpA2 in Aggregatibacter actinomycetemcomitans and Aggregatibacter aphrophilus serum resistance.</title>
        <authorList>
            <person name="Lindholm M."/>
            <person name="Min Aung K."/>
            <person name="Nyunt Wai S."/>
            <person name="Oscarsson J."/>
        </authorList>
    </citation>
    <scope>NUCLEOTIDE SEQUENCE [LARGE SCALE GENOMIC DNA]</scope>
    <source>
        <strain evidence="11 12">HK83</strain>
    </source>
</reference>
<dbReference type="SUPFAM" id="SSF88659">
    <property type="entry name" value="Sigma3 and sigma4 domains of RNA polymerase sigma factors"/>
    <property type="match status" value="2"/>
</dbReference>
<dbReference type="Gene3D" id="1.10.10.10">
    <property type="entry name" value="Winged helix-like DNA-binding domain superfamily/Winged helix DNA-binding domain"/>
    <property type="match status" value="2"/>
</dbReference>
<feature type="region of interest" description="Sigma-70 factor domain-3" evidence="6">
    <location>
        <begin position="468"/>
        <end position="544"/>
    </location>
</feature>
<dbReference type="InterPro" id="IPR050239">
    <property type="entry name" value="Sigma-70_RNA_pol_init_factors"/>
</dbReference>
<dbReference type="InterPro" id="IPR014284">
    <property type="entry name" value="RNA_pol_sigma-70_dom"/>
</dbReference>
<dbReference type="InterPro" id="IPR000943">
    <property type="entry name" value="RNA_pol_sigma70"/>
</dbReference>
<dbReference type="InterPro" id="IPR007624">
    <property type="entry name" value="RNA_pol_sigma70_r3"/>
</dbReference>
<dbReference type="SUPFAM" id="SSF88946">
    <property type="entry name" value="Sigma2 domain of RNA polymerase sigma factors"/>
    <property type="match status" value="1"/>
</dbReference>
<dbReference type="InterPro" id="IPR013325">
    <property type="entry name" value="RNA_pol_sigma_r2"/>
</dbReference>
<dbReference type="Pfam" id="PF04542">
    <property type="entry name" value="Sigma70_r2"/>
    <property type="match status" value="1"/>
</dbReference>
<dbReference type="Pfam" id="PF04546">
    <property type="entry name" value="Sigma70_ner"/>
    <property type="match status" value="1"/>
</dbReference>
<dbReference type="InterPro" id="IPR009042">
    <property type="entry name" value="RNA_pol_sigma70_r1_2"/>
</dbReference>
<dbReference type="EMBL" id="QMGS01000027">
    <property type="protein sequence ID" value="RMW90022.1"/>
    <property type="molecule type" value="Genomic_DNA"/>
</dbReference>
<dbReference type="InterPro" id="IPR007630">
    <property type="entry name" value="RNA_pol_sigma70_r4"/>
</dbReference>
<keyword evidence="7" id="KW-0175">Coiled coil</keyword>
<dbReference type="PANTHER" id="PTHR30603:SF60">
    <property type="entry name" value="RNA POLYMERASE SIGMA FACTOR RPOD"/>
    <property type="match status" value="1"/>
</dbReference>
<proteinExistence type="inferred from homology"/>
<comment type="subunit">
    <text evidence="6">Interacts transiently with the RNA polymerase catalytic core.</text>
</comment>
<feature type="DNA-binding region" description="H-T-H motif" evidence="6">
    <location>
        <begin position="583"/>
        <end position="602"/>
    </location>
</feature>
<dbReference type="PROSITE" id="PS00715">
    <property type="entry name" value="SIGMA70_1"/>
    <property type="match status" value="1"/>
</dbReference>
<evidence type="ECO:0000313" key="11">
    <source>
        <dbReference type="EMBL" id="RMW90022.1"/>
    </source>
</evidence>
<evidence type="ECO:0000256" key="3">
    <source>
        <dbReference type="ARBA" id="ARBA00023082"/>
    </source>
</evidence>
<keyword evidence="12" id="KW-1185">Reference proteome</keyword>
<name>A0ABX9VXX9_AGGAP</name>
<dbReference type="InterPro" id="IPR007631">
    <property type="entry name" value="RNA_pol_sigma_70_non-ess"/>
</dbReference>
<feature type="domain" description="RNA polymerase sigma-70" evidence="9">
    <location>
        <begin position="413"/>
        <end position="426"/>
    </location>
</feature>
<comment type="similarity">
    <text evidence="6">Belongs to the sigma-70 factor family. RpoD/SigA subfamily.</text>
</comment>
<gene>
    <name evidence="6" type="primary">rpoD</name>
    <name evidence="11" type="ORF">DOL88_01940</name>
</gene>
<feature type="domain" description="RNA polymerase sigma-70" evidence="10">
    <location>
        <begin position="582"/>
        <end position="608"/>
    </location>
</feature>
<dbReference type="Proteomes" id="UP000274211">
    <property type="component" value="Unassembled WGS sequence"/>
</dbReference>
<comment type="caution">
    <text evidence="11">The sequence shown here is derived from an EMBL/GenBank/DDBJ whole genome shotgun (WGS) entry which is preliminary data.</text>
</comment>
<comment type="function">
    <text evidence="6">Sigma factors are initiation factors that promote the attachment of RNA polymerase to specific initiation sites and are then released. This sigma factor is the primary sigma factor during exponential growth.</text>
</comment>
<dbReference type="InterPro" id="IPR012760">
    <property type="entry name" value="RNA_pol_sigma_RpoD_C"/>
</dbReference>
<evidence type="ECO:0000256" key="1">
    <source>
        <dbReference type="ARBA" id="ARBA00022490"/>
    </source>
</evidence>
<organism evidence="11 12">
    <name type="scientific">Aggregatibacter aphrophilus</name>
    <name type="common">Haemophilus aphrophilus</name>
    <dbReference type="NCBI Taxonomy" id="732"/>
    <lineage>
        <taxon>Bacteria</taxon>
        <taxon>Pseudomonadati</taxon>
        <taxon>Pseudomonadota</taxon>
        <taxon>Gammaproteobacteria</taxon>
        <taxon>Pasteurellales</taxon>
        <taxon>Pasteurellaceae</taxon>
        <taxon>Aggregatibacter</taxon>
    </lineage>
</organism>
<dbReference type="InterPro" id="IPR013324">
    <property type="entry name" value="RNA_pol_sigma_r3/r4-like"/>
</dbReference>
<feature type="short sequence motif" description="Interaction with polymerase core subunit RpoC" evidence="6">
    <location>
        <begin position="413"/>
        <end position="416"/>
    </location>
</feature>
<dbReference type="RefSeq" id="WP_050693086.1">
    <property type="nucleotide sequence ID" value="NZ_CP012067.1"/>
</dbReference>
<sequence length="623" mass="70959">MDHNPQSQLKLLIAQGKEQGYLTYAEVNDSLPEELVDADQIEDIIQMINDMGIQVLETAPDADDLMLNETITDEDVVEEATQVLSSVEAELGRTTDPVRMYMREMGSVELLTREGEIDIAKRIEEGINEVQSAVAAYPEAITYLIEQYESVENGGVRLADLITGFVDPNVLSESDNAHLDENFDADEENEEDVGENGLDDESEDEEDGEGNSSDDGDSDNSIDPEVAREKFTALKEQHQKTLACIEKYGRTSKKTKDEIQALSDIFTQFRLVPKQFDILVLSMRDMMKRVRAQERFIQRIVVDNAKMPKSGFQKSFIGHETTDTWLIKALSAGKAWSEKLVQYENDLRQAIANLVQIEQDTHLTIQQIREICERIAQGELKARRAKKEMVEANLRLVISIAKKYTNRGLQFLDLIQEGNIGLMKAVDKFEYRRGYKFSTYATWWIRQAITRSIADQARTIRIPVHMIETINKLNRISRQMLQEMGREASPEELAERMGMPEDKIRKVLKIAKEPISMETPIGDDDDSHLGDFIEDSTLELPLDSATAQSLKAATHEVLEGLTPREAKVLRMRFGIDMNTDHTLEEVGKQFDVTRERIRQIEAKALRKLRHPSRSETLRSFLDE</sequence>
<evidence type="ECO:0000256" key="7">
    <source>
        <dbReference type="SAM" id="Coils"/>
    </source>
</evidence>
<dbReference type="NCBIfam" id="NF004208">
    <property type="entry name" value="PRK05658.1"/>
    <property type="match status" value="1"/>
</dbReference>
<keyword evidence="4 6" id="KW-0238">DNA-binding</keyword>
<protein>
    <recommendedName>
        <fullName evidence="6">RNA polymerase sigma factor RpoD</fullName>
    </recommendedName>
    <alternativeName>
        <fullName evidence="6">Sigma-70</fullName>
    </alternativeName>
</protein>
<evidence type="ECO:0000256" key="8">
    <source>
        <dbReference type="SAM" id="MobiDB-lite"/>
    </source>
</evidence>
<evidence type="ECO:0000259" key="10">
    <source>
        <dbReference type="PROSITE" id="PS00716"/>
    </source>
</evidence>
<dbReference type="Gene3D" id="1.10.220.120">
    <property type="entry name" value="Sigma-70 factor, region 1.1"/>
    <property type="match status" value="1"/>
</dbReference>
<dbReference type="NCBIfam" id="TIGR02393">
    <property type="entry name" value="RpoD_Cterm"/>
    <property type="match status" value="1"/>
</dbReference>
<keyword evidence="1 6" id="KW-0963">Cytoplasm</keyword>
<dbReference type="Pfam" id="PF00140">
    <property type="entry name" value="Sigma70_r1_2"/>
    <property type="match status" value="1"/>
</dbReference>
<dbReference type="PROSITE" id="PS00716">
    <property type="entry name" value="SIGMA70_2"/>
    <property type="match status" value="1"/>
</dbReference>
<feature type="coiled-coil region" evidence="7">
    <location>
        <begin position="340"/>
        <end position="395"/>
    </location>
</feature>
<feature type="region of interest" description="Sigma-70 factor domain-4" evidence="6">
    <location>
        <begin position="557"/>
        <end position="610"/>
    </location>
</feature>
<keyword evidence="5 6" id="KW-0804">Transcription</keyword>
<evidence type="ECO:0000256" key="4">
    <source>
        <dbReference type="ARBA" id="ARBA00023125"/>
    </source>
</evidence>
<evidence type="ECO:0000256" key="5">
    <source>
        <dbReference type="ARBA" id="ARBA00023163"/>
    </source>
</evidence>
<dbReference type="CDD" id="cd06171">
    <property type="entry name" value="Sigma70_r4"/>
    <property type="match status" value="1"/>
</dbReference>